<name>A0AAV7KG60_9METZ</name>
<dbReference type="EMBL" id="JAKMXF010000033">
    <property type="protein sequence ID" value="KAI6660396.1"/>
    <property type="molecule type" value="Genomic_DNA"/>
</dbReference>
<dbReference type="GO" id="GO:0016176">
    <property type="term" value="F:superoxide-generating NADPH oxidase activator activity"/>
    <property type="evidence" value="ECO:0007669"/>
    <property type="project" value="TreeGrafter"/>
</dbReference>
<comment type="caution">
    <text evidence="2">The sequence shown here is derived from an EMBL/GenBank/DDBJ whole genome shotgun (WGS) entry which is preliminary data.</text>
</comment>
<evidence type="ECO:0000313" key="3">
    <source>
        <dbReference type="Proteomes" id="UP001165289"/>
    </source>
</evidence>
<dbReference type="SMART" id="SM00312">
    <property type="entry name" value="PX"/>
    <property type="match status" value="1"/>
</dbReference>
<dbReference type="InterPro" id="IPR051228">
    <property type="entry name" value="NADPH_Oxidase/PX-Domain"/>
</dbReference>
<dbReference type="Proteomes" id="UP001165289">
    <property type="component" value="Unassembled WGS sequence"/>
</dbReference>
<dbReference type="InterPro" id="IPR036871">
    <property type="entry name" value="PX_dom_sf"/>
</dbReference>
<gene>
    <name evidence="2" type="ORF">LOD99_13982</name>
</gene>
<evidence type="ECO:0000313" key="2">
    <source>
        <dbReference type="EMBL" id="KAI6660396.1"/>
    </source>
</evidence>
<keyword evidence="3" id="KW-1185">Reference proteome</keyword>
<organism evidence="2 3">
    <name type="scientific">Oopsacas minuta</name>
    <dbReference type="NCBI Taxonomy" id="111878"/>
    <lineage>
        <taxon>Eukaryota</taxon>
        <taxon>Metazoa</taxon>
        <taxon>Porifera</taxon>
        <taxon>Hexactinellida</taxon>
        <taxon>Hexasterophora</taxon>
        <taxon>Lyssacinosida</taxon>
        <taxon>Leucopsacidae</taxon>
        <taxon>Oopsacas</taxon>
    </lineage>
</organism>
<evidence type="ECO:0000259" key="1">
    <source>
        <dbReference type="PROSITE" id="PS50195"/>
    </source>
</evidence>
<sequence>MAGLSSKLGKLRTSSFNTQNSNVVHRNVVMDLEMDSQSKSRSMPNRYMTKPATDTYPRNARAIQVVESRRDKKRYLYKLSVDWSDGAFSYAYRSYTDFFNLQCKLLNTFPEEAGARKSVRTIPFLPGRQIFARNTRALAEQRRPAIDKYIIELLRLPEHLSRHQFVCHFFRNNREEDQFQEGYSPSKKAKHFSSDEDNILSDPLILESVDSIASTDMLI</sequence>
<reference evidence="2 3" key="1">
    <citation type="journal article" date="2023" name="BMC Biol.">
        <title>The compact genome of the sponge Oopsacas minuta (Hexactinellida) is lacking key metazoan core genes.</title>
        <authorList>
            <person name="Santini S."/>
            <person name="Schenkelaars Q."/>
            <person name="Jourda C."/>
            <person name="Duchesne M."/>
            <person name="Belahbib H."/>
            <person name="Rocher C."/>
            <person name="Selva M."/>
            <person name="Riesgo A."/>
            <person name="Vervoort M."/>
            <person name="Leys S.P."/>
            <person name="Kodjabachian L."/>
            <person name="Le Bivic A."/>
            <person name="Borchiellini C."/>
            <person name="Claverie J.M."/>
            <person name="Renard E."/>
        </authorList>
    </citation>
    <scope>NUCLEOTIDE SEQUENCE [LARGE SCALE GENOMIC DNA]</scope>
    <source>
        <strain evidence="2">SPO-2</strain>
    </source>
</reference>
<dbReference type="PROSITE" id="PS50195">
    <property type="entry name" value="PX"/>
    <property type="match status" value="1"/>
</dbReference>
<dbReference type="Gene3D" id="3.30.1520.10">
    <property type="entry name" value="Phox-like domain"/>
    <property type="match status" value="1"/>
</dbReference>
<feature type="domain" description="PX" evidence="1">
    <location>
        <begin position="55"/>
        <end position="177"/>
    </location>
</feature>
<accession>A0AAV7KG60</accession>
<dbReference type="PANTHER" id="PTHR15706:SF27">
    <property type="entry name" value="PX DOMAIN-CONTAINING PROTEIN"/>
    <property type="match status" value="1"/>
</dbReference>
<dbReference type="PANTHER" id="PTHR15706">
    <property type="entry name" value="SH3 MULTIPLE DOMAIN"/>
    <property type="match status" value="1"/>
</dbReference>
<proteinExistence type="predicted"/>
<dbReference type="GO" id="GO:0042554">
    <property type="term" value="P:superoxide anion generation"/>
    <property type="evidence" value="ECO:0007669"/>
    <property type="project" value="TreeGrafter"/>
</dbReference>
<dbReference type="InterPro" id="IPR001683">
    <property type="entry name" value="PX_dom"/>
</dbReference>
<dbReference type="AlphaFoldDB" id="A0AAV7KG60"/>
<protein>
    <submittedName>
        <fullName evidence="2">SH3 and PX domain-containing protein 2A</fullName>
    </submittedName>
</protein>
<dbReference type="GO" id="GO:0005737">
    <property type="term" value="C:cytoplasm"/>
    <property type="evidence" value="ECO:0007669"/>
    <property type="project" value="TreeGrafter"/>
</dbReference>
<dbReference type="GO" id="GO:0035091">
    <property type="term" value="F:phosphatidylinositol binding"/>
    <property type="evidence" value="ECO:0007669"/>
    <property type="project" value="InterPro"/>
</dbReference>
<dbReference type="Pfam" id="PF00787">
    <property type="entry name" value="PX"/>
    <property type="match status" value="1"/>
</dbReference>
<dbReference type="SUPFAM" id="SSF64268">
    <property type="entry name" value="PX domain"/>
    <property type="match status" value="1"/>
</dbReference>